<dbReference type="Pfam" id="PF03797">
    <property type="entry name" value="Autotransporter"/>
    <property type="match status" value="1"/>
</dbReference>
<dbReference type="InterPro" id="IPR051551">
    <property type="entry name" value="Autotransporter_adhesion"/>
</dbReference>
<dbReference type="RefSeq" id="WP_198924388.1">
    <property type="nucleotide sequence ID" value="NZ_JARQXC010000001.1"/>
</dbReference>
<dbReference type="Gene3D" id="2.160.20.20">
    <property type="match status" value="1"/>
</dbReference>
<dbReference type="CDD" id="cd01344">
    <property type="entry name" value="PL2_Passenger_AT"/>
    <property type="match status" value="1"/>
</dbReference>
<accession>A0AAW7B1T7</accession>
<dbReference type="InterPro" id="IPR036709">
    <property type="entry name" value="Autotransporte_beta_dom_sf"/>
</dbReference>
<sequence>MITLHKHPYRLQARVLLSTVSSACLTLAFAGTGGITSAEAANYTASSEVELASAINQANASGDANSTITLMDNFTINSPLPTATGNITIDTSAYTLETYKNPAISVDANGSITIIGKTSGTGIGGTDSGQLAKTGAGTLTLDGVNGSYASAINVNGGTLWIKGASRITAGNGYGGTFWIKDGAVIVSGAGTQVTMRDGTASIQSTNGAILTIENSAVVNQISGTQIGSGAGQKGILNVDGAGSIYKGSTFATNSGESIINVTNGGQITSTTGNWGGINTISATGKTAITVTGAGSNWMNSGAFNLLNGTMVVSDSGVFSTGSIGIASGKNSEAAVLVSGNKSELITTAAGDMGIGITGTGSLTVANGGKISSQNNSRIIKIATNANGVGTLNIGGQAGQMATNAGTVDTDTIQFGAGKGILSFNHIESDYDFDVALSGKGTINQIGSGKTTLSTDQSGFTGVSNIEAGTLAVNHTLGGSANVFGGTLSVNGKLDGPASVFGGTLAANGIVTGNVDVIGGRLQGIGTVGSTINEKGGVIAPGNSIGTLTIDGDYTGNGGLLEIEAILGDDRSATDRLVITGDTKMGDTDVRVINLNGTGAPTIDGIKIVEVGGKSDGNFTLKGNYQKDNVEYVIAGAYAYGLYKNGTVSQDGDWYLRSTLKEPAPNNANNTPDNGGGTPESGNGTDPGGTSEPGKEPAPRYQPGTPIYEAYAQSLLEANSLPTLQQRVGNRYWGVPANDTGGEVRDIAAVWGRVEGAHSRFEPKSSTSLDSYDIDIWKMQAGLDGQFIENESGKLIGSLTFQYTDVSTEVSSPLFGDGSIDTNGYGFGGTLTWYGNDGFYVDGQAQATWYSSDLFSDTANTGLTGDNNGFGYAFSVETGKRFAAFGNWTLTPQAQLVYSAVDFDSFNGIIDTSRTHVSLDRDNSLQGRIGLSADYQANWIGMNGKVVRTHGYVIANLYQEFLDGTRVMVGGTRLATENERTWGGIGAGGSYEWANGKYRLYGELAVDTSLNSFADNHSLGGTIGFKVSF</sequence>
<comment type="caution">
    <text evidence="5">The sequence shown here is derived from an EMBL/GenBank/DDBJ whole genome shotgun (WGS) entry which is preliminary data.</text>
</comment>
<proteinExistence type="predicted"/>
<evidence type="ECO:0000256" key="2">
    <source>
        <dbReference type="SAM" id="MobiDB-lite"/>
    </source>
</evidence>
<reference evidence="5" key="1">
    <citation type="journal article" date="2023" name="Front. Microbiol.">
        <title>Isolation of Brucella inopinata from a White's tree frog (Litoria caerulea): pose exotic frogs a potential risk to human health?</title>
        <authorList>
            <person name="Scholz H.C."/>
            <person name="Heckers K.O."/>
            <person name="Appelt S."/>
            <person name="Geier-Doemling D."/>
            <person name="Schlegel P."/>
            <person name="Wattam A.R."/>
        </authorList>
    </citation>
    <scope>NUCLEOTIDE SEQUENCE</scope>
    <source>
        <strain evidence="5">FO700662</strain>
    </source>
</reference>
<dbReference type="InterPro" id="IPR030895">
    <property type="entry name" value="T5SS_PEPC_rpt"/>
</dbReference>
<dbReference type="NCBIfam" id="TIGR02601">
    <property type="entry name" value="autotrns_rpt"/>
    <property type="match status" value="1"/>
</dbReference>
<dbReference type="InterPro" id="IPR043990">
    <property type="entry name" value="AC_1"/>
</dbReference>
<dbReference type="GO" id="GO:0019867">
    <property type="term" value="C:outer membrane"/>
    <property type="evidence" value="ECO:0007669"/>
    <property type="project" value="InterPro"/>
</dbReference>
<dbReference type="PANTHER" id="PTHR35037:SF3">
    <property type="entry name" value="C-TERMINAL REGION OF AIDA-LIKE PROTEIN"/>
    <property type="match status" value="1"/>
</dbReference>
<dbReference type="Gene3D" id="2.40.128.130">
    <property type="entry name" value="Autotransporter beta-domain"/>
    <property type="match status" value="1"/>
</dbReference>
<organism evidence="5 6">
    <name type="scientific">Brucella inopinata</name>
    <dbReference type="NCBI Taxonomy" id="1218315"/>
    <lineage>
        <taxon>Bacteria</taxon>
        <taxon>Pseudomonadati</taxon>
        <taxon>Pseudomonadota</taxon>
        <taxon>Alphaproteobacteria</taxon>
        <taxon>Hyphomicrobiales</taxon>
        <taxon>Brucellaceae</taxon>
        <taxon>Brucella/Ochrobactrum group</taxon>
        <taxon>Brucella</taxon>
    </lineage>
</organism>
<feature type="compositionally biased region" description="Low complexity" evidence="2">
    <location>
        <begin position="662"/>
        <end position="672"/>
    </location>
</feature>
<dbReference type="NCBIfam" id="TIGR04393">
    <property type="entry name" value="rpt_T5SS_PEPC"/>
    <property type="match status" value="1"/>
</dbReference>
<dbReference type="Proteomes" id="UP001171122">
    <property type="component" value="Unassembled WGS sequence"/>
</dbReference>
<dbReference type="Pfam" id="PF12951">
    <property type="entry name" value="PATR"/>
    <property type="match status" value="2"/>
</dbReference>
<dbReference type="InterPro" id="IPR013425">
    <property type="entry name" value="Autotrns_rpt"/>
</dbReference>
<feature type="region of interest" description="Disordered" evidence="2">
    <location>
        <begin position="659"/>
        <end position="703"/>
    </location>
</feature>
<feature type="chain" id="PRO_5043879947" evidence="3">
    <location>
        <begin position="31"/>
        <end position="1028"/>
    </location>
</feature>
<dbReference type="SUPFAM" id="SSF103515">
    <property type="entry name" value="Autotransporter"/>
    <property type="match status" value="1"/>
</dbReference>
<dbReference type="Pfam" id="PF18883">
    <property type="entry name" value="AC_1"/>
    <property type="match status" value="1"/>
</dbReference>
<evidence type="ECO:0000313" key="5">
    <source>
        <dbReference type="EMBL" id="MDL2331437.1"/>
    </source>
</evidence>
<dbReference type="EMBL" id="JARQXC010000001">
    <property type="protein sequence ID" value="MDL2331437.1"/>
    <property type="molecule type" value="Genomic_DNA"/>
</dbReference>
<evidence type="ECO:0000259" key="4">
    <source>
        <dbReference type="PROSITE" id="PS51208"/>
    </source>
</evidence>
<dbReference type="SUPFAM" id="SSF51126">
    <property type="entry name" value="Pectin lyase-like"/>
    <property type="match status" value="1"/>
</dbReference>
<gene>
    <name evidence="5" type="ORF">P8A28_00395</name>
</gene>
<evidence type="ECO:0000256" key="3">
    <source>
        <dbReference type="SAM" id="SignalP"/>
    </source>
</evidence>
<keyword evidence="6" id="KW-1185">Reference proteome</keyword>
<dbReference type="PANTHER" id="PTHR35037">
    <property type="entry name" value="C-TERMINAL REGION OF AIDA-LIKE PROTEIN"/>
    <property type="match status" value="1"/>
</dbReference>
<dbReference type="SMART" id="SM00869">
    <property type="entry name" value="Autotransporter"/>
    <property type="match status" value="1"/>
</dbReference>
<dbReference type="NCBIfam" id="TIGR01414">
    <property type="entry name" value="autotrans_barl"/>
    <property type="match status" value="1"/>
</dbReference>
<feature type="domain" description="Autotransporter" evidence="4">
    <location>
        <begin position="742"/>
        <end position="1028"/>
    </location>
</feature>
<evidence type="ECO:0000256" key="1">
    <source>
        <dbReference type="ARBA" id="ARBA00022729"/>
    </source>
</evidence>
<dbReference type="InterPro" id="IPR006315">
    <property type="entry name" value="OM_autotransptr_brl_dom"/>
</dbReference>
<dbReference type="InterPro" id="IPR012332">
    <property type="entry name" value="Autotransporter_pectin_lyase_C"/>
</dbReference>
<protein>
    <submittedName>
        <fullName evidence="5">Autotransporter outer membrane beta-barrel domain-containing protein</fullName>
    </submittedName>
</protein>
<dbReference type="InterPro" id="IPR011050">
    <property type="entry name" value="Pectin_lyase_fold/virulence"/>
</dbReference>
<feature type="signal peptide" evidence="3">
    <location>
        <begin position="1"/>
        <end position="30"/>
    </location>
</feature>
<dbReference type="PROSITE" id="PS51208">
    <property type="entry name" value="AUTOTRANSPORTER"/>
    <property type="match status" value="1"/>
</dbReference>
<name>A0AAW7B1T7_9HYPH</name>
<evidence type="ECO:0000313" key="6">
    <source>
        <dbReference type="Proteomes" id="UP001171122"/>
    </source>
</evidence>
<dbReference type="AlphaFoldDB" id="A0AAW7B1T7"/>
<keyword evidence="1 3" id="KW-0732">Signal</keyword>
<dbReference type="InterPro" id="IPR005546">
    <property type="entry name" value="Autotransporte_beta"/>
</dbReference>